<gene>
    <name evidence="2" type="ORF">CCACVL1_29255</name>
</gene>
<evidence type="ECO:0000313" key="2">
    <source>
        <dbReference type="EMBL" id="OMO52347.1"/>
    </source>
</evidence>
<organism evidence="2 3">
    <name type="scientific">Corchorus capsularis</name>
    <name type="common">Jute</name>
    <dbReference type="NCBI Taxonomy" id="210143"/>
    <lineage>
        <taxon>Eukaryota</taxon>
        <taxon>Viridiplantae</taxon>
        <taxon>Streptophyta</taxon>
        <taxon>Embryophyta</taxon>
        <taxon>Tracheophyta</taxon>
        <taxon>Spermatophyta</taxon>
        <taxon>Magnoliopsida</taxon>
        <taxon>eudicotyledons</taxon>
        <taxon>Gunneridae</taxon>
        <taxon>Pentapetalae</taxon>
        <taxon>rosids</taxon>
        <taxon>malvids</taxon>
        <taxon>Malvales</taxon>
        <taxon>Malvaceae</taxon>
        <taxon>Grewioideae</taxon>
        <taxon>Apeibeae</taxon>
        <taxon>Corchorus</taxon>
    </lineage>
</organism>
<keyword evidence="3" id="KW-1185">Reference proteome</keyword>
<dbReference type="Proteomes" id="UP000188268">
    <property type="component" value="Unassembled WGS sequence"/>
</dbReference>
<sequence length="29" mass="3361">MDRGEEEEEEKHKSAAEFIAEVGRRELGK</sequence>
<reference evidence="2 3" key="1">
    <citation type="submission" date="2013-09" db="EMBL/GenBank/DDBJ databases">
        <title>Corchorus capsularis genome sequencing.</title>
        <authorList>
            <person name="Alam M."/>
            <person name="Haque M.S."/>
            <person name="Islam M.S."/>
            <person name="Emdad E.M."/>
            <person name="Islam M.M."/>
            <person name="Ahmed B."/>
            <person name="Halim A."/>
            <person name="Hossen Q.M.M."/>
            <person name="Hossain M.Z."/>
            <person name="Ahmed R."/>
            <person name="Khan M.M."/>
            <person name="Islam R."/>
            <person name="Rashid M.M."/>
            <person name="Khan S.A."/>
            <person name="Rahman M.S."/>
            <person name="Alam M."/>
        </authorList>
    </citation>
    <scope>NUCLEOTIDE SEQUENCE [LARGE SCALE GENOMIC DNA]</scope>
    <source>
        <strain evidence="3">cv. CVL-1</strain>
        <tissue evidence="2">Whole seedling</tissue>
    </source>
</reference>
<name>A0A1R3G2R1_COCAP</name>
<evidence type="ECO:0000313" key="3">
    <source>
        <dbReference type="Proteomes" id="UP000188268"/>
    </source>
</evidence>
<dbReference type="AlphaFoldDB" id="A0A1R3G2R1"/>
<accession>A0A1R3G2R1</accession>
<feature type="region of interest" description="Disordered" evidence="1">
    <location>
        <begin position="1"/>
        <end position="29"/>
    </location>
</feature>
<dbReference type="Gramene" id="OMO52347">
    <property type="protein sequence ID" value="OMO52347"/>
    <property type="gene ID" value="CCACVL1_29255"/>
</dbReference>
<dbReference type="EMBL" id="AWWV01015526">
    <property type="protein sequence ID" value="OMO52347.1"/>
    <property type="molecule type" value="Genomic_DNA"/>
</dbReference>
<evidence type="ECO:0000256" key="1">
    <source>
        <dbReference type="SAM" id="MobiDB-lite"/>
    </source>
</evidence>
<protein>
    <submittedName>
        <fullName evidence="2">Uncharacterized protein</fullName>
    </submittedName>
</protein>
<proteinExistence type="predicted"/>
<comment type="caution">
    <text evidence="2">The sequence shown here is derived from an EMBL/GenBank/DDBJ whole genome shotgun (WGS) entry which is preliminary data.</text>
</comment>